<feature type="transmembrane region" description="Helical" evidence="1">
    <location>
        <begin position="534"/>
        <end position="551"/>
    </location>
</feature>
<feature type="transmembrane region" description="Helical" evidence="1">
    <location>
        <begin position="99"/>
        <end position="116"/>
    </location>
</feature>
<proteinExistence type="predicted"/>
<dbReference type="Pfam" id="PF09586">
    <property type="entry name" value="YfhO"/>
    <property type="match status" value="1"/>
</dbReference>
<evidence type="ECO:0000256" key="1">
    <source>
        <dbReference type="SAM" id="Phobius"/>
    </source>
</evidence>
<dbReference type="PANTHER" id="PTHR38454:SF1">
    <property type="entry name" value="INTEGRAL MEMBRANE PROTEIN"/>
    <property type="match status" value="1"/>
</dbReference>
<dbReference type="PANTHER" id="PTHR38454">
    <property type="entry name" value="INTEGRAL MEMBRANE PROTEIN-RELATED"/>
    <property type="match status" value="1"/>
</dbReference>
<evidence type="ECO:0000313" key="2">
    <source>
        <dbReference type="EMBL" id="MCB4808581.1"/>
    </source>
</evidence>
<evidence type="ECO:0000313" key="3">
    <source>
        <dbReference type="Proteomes" id="UP001139286"/>
    </source>
</evidence>
<keyword evidence="1" id="KW-0472">Membrane</keyword>
<reference evidence="2" key="1">
    <citation type="submission" date="2021-10" db="EMBL/GenBank/DDBJ databases">
        <title>Tamlana sargassums sp. nov., and Tamlana laminarinivorans sp. nov., two new bacteria isolated from the brown alga.</title>
        <authorList>
            <person name="Li J."/>
        </authorList>
    </citation>
    <scope>NUCLEOTIDE SEQUENCE</scope>
    <source>
        <strain evidence="2">62-3</strain>
    </source>
</reference>
<feature type="transmembrane region" description="Helical" evidence="1">
    <location>
        <begin position="191"/>
        <end position="211"/>
    </location>
</feature>
<feature type="transmembrane region" description="Helical" evidence="1">
    <location>
        <begin position="452"/>
        <end position="470"/>
    </location>
</feature>
<feature type="transmembrane region" description="Helical" evidence="1">
    <location>
        <begin position="510"/>
        <end position="527"/>
    </location>
</feature>
<keyword evidence="1" id="KW-0812">Transmembrane</keyword>
<dbReference type="EMBL" id="JAJAPX010000003">
    <property type="protein sequence ID" value="MCB4808581.1"/>
    <property type="molecule type" value="Genomic_DNA"/>
</dbReference>
<feature type="transmembrane region" description="Helical" evidence="1">
    <location>
        <begin position="12"/>
        <end position="30"/>
    </location>
</feature>
<keyword evidence="3" id="KW-1185">Reference proteome</keyword>
<organism evidence="2 3">
    <name type="scientific">Neotamlana sargassicola</name>
    <dbReference type="NCBI Taxonomy" id="2883125"/>
    <lineage>
        <taxon>Bacteria</taxon>
        <taxon>Pseudomonadati</taxon>
        <taxon>Bacteroidota</taxon>
        <taxon>Flavobacteriia</taxon>
        <taxon>Flavobacteriales</taxon>
        <taxon>Flavobacteriaceae</taxon>
        <taxon>Neotamlana</taxon>
    </lineage>
</organism>
<dbReference type="Proteomes" id="UP001139286">
    <property type="component" value="Unassembled WGS sequence"/>
</dbReference>
<dbReference type="InterPro" id="IPR018580">
    <property type="entry name" value="Uncharacterised_YfhO"/>
</dbReference>
<dbReference type="RefSeq" id="WP_226695979.1">
    <property type="nucleotide sequence ID" value="NZ_JAJAPX010000003.1"/>
</dbReference>
<gene>
    <name evidence="2" type="ORF">LG651_09980</name>
</gene>
<feature type="transmembrane region" description="Helical" evidence="1">
    <location>
        <begin position="223"/>
        <end position="243"/>
    </location>
</feature>
<name>A0A9X1L783_9FLAO</name>
<comment type="caution">
    <text evidence="2">The sequence shown here is derived from an EMBL/GenBank/DDBJ whole genome shotgun (WGS) entry which is preliminary data.</text>
</comment>
<feature type="transmembrane region" description="Helical" evidence="1">
    <location>
        <begin position="791"/>
        <end position="811"/>
    </location>
</feature>
<feature type="transmembrane region" description="Helical" evidence="1">
    <location>
        <begin position="122"/>
        <end position="143"/>
    </location>
</feature>
<protein>
    <submittedName>
        <fullName evidence="2">YfhO family protein</fullName>
    </submittedName>
</protein>
<feature type="transmembrane region" description="Helical" evidence="1">
    <location>
        <begin position="420"/>
        <end position="440"/>
    </location>
</feature>
<feature type="transmembrane region" description="Helical" evidence="1">
    <location>
        <begin position="344"/>
        <end position="363"/>
    </location>
</feature>
<keyword evidence="1" id="KW-1133">Transmembrane helix</keyword>
<accession>A0A9X1L783</accession>
<sequence>MTFSFKKFLPHLFILIGFVVVSLAYFSPVLQGKAIYQNDIVQFIGMSKQQKDFKAATGEETYWTNSAFGGMPTYQLGARYPHNYIKKLDLALRFLPRPADYLFLYLISFYALLLVLKVDFKLAALGALAFGFSTYLIIILGVGHNSKAHAIAYMPLVLAGILLVFQKKYTGGFLLTTIAMGLELVSNHLQMTYYLMFLVVILGFAYLIDAFKKKTLPHFFKSVAILVGAVVLSVALNATNILATQEYVKESKRGKSELTINADGSPKAMTSGLSKDYITQFSYGIAETFNLFIPRFMGGGNGENVGKDSATYEAVRKLGASTTEAAEFAKSAPMYWGDQPIVEAPAYIGAVVIFLFVFALFLVKGRLKWWLVGGAIFSLLLSFGKNWFFVTDPMPESNPITNFFIDYVPLYNKFRAVTSIQVILELCVPALGIFGLVRLFNDFEKDDEKLKALKYATAITGGLALMFLLLKSTLFDFVGANDGYYRQNYGQAFVDALKADRKSLFTTDTLRSLVLVLLAAAGVFYYLKNKLKEQWLIAVFAILIVFDLVGVDRRYVNNDDFVSSIAMNKPFNANAIDNEILKDKSHFRVFDLVSGPSKPSYFHNSLNGYNAAELRRYSEVFEWYVSKNNMNVLNMLNTKYIIAQDQEGNMFPYKNDEANGNAWFVETLTKVDSANNEIKLLDSLSNKQQAIFSAQNTVLEVKPKYLVDSLAKIELKEVRPNYLKYESNNQNEGFAVFSEVYYPFGWKTFIDGKPVEHMRVDYVLRGLTIPAGKHSIEFKFDPDVVKTGSKITLASSILLFLLILGGIFYQFKNGRLLDKTNE</sequence>
<dbReference type="AlphaFoldDB" id="A0A9X1L783"/>
<feature type="transmembrane region" description="Helical" evidence="1">
    <location>
        <begin position="370"/>
        <end position="389"/>
    </location>
</feature>